<dbReference type="Proteomes" id="UP000663891">
    <property type="component" value="Unassembled WGS sequence"/>
</dbReference>
<evidence type="ECO:0000256" key="1">
    <source>
        <dbReference type="SAM" id="SignalP"/>
    </source>
</evidence>
<keyword evidence="1" id="KW-0732">Signal</keyword>
<comment type="caution">
    <text evidence="3">The sequence shown here is derived from an EMBL/GenBank/DDBJ whole genome shotgun (WGS) entry which is preliminary data.</text>
</comment>
<dbReference type="OrthoDB" id="10340899at2759"/>
<dbReference type="Proteomes" id="UP000663845">
    <property type="component" value="Unassembled WGS sequence"/>
</dbReference>
<evidence type="ECO:0000313" key="2">
    <source>
        <dbReference type="EMBL" id="CAF0735589.1"/>
    </source>
</evidence>
<reference evidence="3" key="1">
    <citation type="submission" date="2021-02" db="EMBL/GenBank/DDBJ databases">
        <authorList>
            <person name="Nowell W R."/>
        </authorList>
    </citation>
    <scope>NUCLEOTIDE SEQUENCE</scope>
</reference>
<evidence type="ECO:0000313" key="6">
    <source>
        <dbReference type="Proteomes" id="UP000663845"/>
    </source>
</evidence>
<dbReference type="EMBL" id="CAJOAZ010002102">
    <property type="protein sequence ID" value="CAF3894717.1"/>
    <property type="molecule type" value="Genomic_DNA"/>
</dbReference>
<feature type="signal peptide" evidence="1">
    <location>
        <begin position="1"/>
        <end position="21"/>
    </location>
</feature>
<organism evidence="3 6">
    <name type="scientific">Adineta steineri</name>
    <dbReference type="NCBI Taxonomy" id="433720"/>
    <lineage>
        <taxon>Eukaryota</taxon>
        <taxon>Metazoa</taxon>
        <taxon>Spiralia</taxon>
        <taxon>Gnathifera</taxon>
        <taxon>Rotifera</taxon>
        <taxon>Eurotatoria</taxon>
        <taxon>Bdelloidea</taxon>
        <taxon>Adinetida</taxon>
        <taxon>Adinetidae</taxon>
        <taxon>Adineta</taxon>
    </lineage>
</organism>
<dbReference type="EMBL" id="CAJNOG010000081">
    <property type="protein sequence ID" value="CAF0908035.1"/>
    <property type="molecule type" value="Genomic_DNA"/>
</dbReference>
<dbReference type="Proteomes" id="UP000663881">
    <property type="component" value="Unassembled WGS sequence"/>
</dbReference>
<evidence type="ECO:0000313" key="5">
    <source>
        <dbReference type="EMBL" id="CAF4109617.1"/>
    </source>
</evidence>
<evidence type="ECO:0000313" key="3">
    <source>
        <dbReference type="EMBL" id="CAF0908035.1"/>
    </source>
</evidence>
<name>A0A814A129_9BILA</name>
<dbReference type="AlphaFoldDB" id="A0A814A129"/>
<proteinExistence type="predicted"/>
<dbReference type="Proteomes" id="UP000663844">
    <property type="component" value="Unassembled WGS sequence"/>
</dbReference>
<protein>
    <submittedName>
        <fullName evidence="3">Uncharacterized protein</fullName>
    </submittedName>
</protein>
<accession>A0A814A129</accession>
<dbReference type="EMBL" id="CAJOAY010005498">
    <property type="protein sequence ID" value="CAF4109617.1"/>
    <property type="molecule type" value="Genomic_DNA"/>
</dbReference>
<gene>
    <name evidence="3" type="ORF">JYZ213_LOCUS10921</name>
    <name evidence="5" type="ORF">OKA104_LOCUS36130</name>
    <name evidence="4" type="ORF">OXD698_LOCUS23608</name>
    <name evidence="2" type="ORF">VCS650_LOCUS302</name>
</gene>
<feature type="chain" id="PRO_5035599328" evidence="1">
    <location>
        <begin position="22"/>
        <end position="150"/>
    </location>
</feature>
<sequence length="150" mass="16283">MIILDKISFALILCFVGHIISLPSSFGAPSGCKDDYTKEELNNYCKYGNGQEPDICREYCQKARTIDTSILPSPLDQLNKTLVGQLRAGCDGFCYQNSTCLCGFASGQLNKELSKTKVGQIAPTDTVFLSSVVIGGKNITVSQLLCEDPE</sequence>
<dbReference type="EMBL" id="CAJNON010000002">
    <property type="protein sequence ID" value="CAF0735589.1"/>
    <property type="molecule type" value="Genomic_DNA"/>
</dbReference>
<evidence type="ECO:0000313" key="4">
    <source>
        <dbReference type="EMBL" id="CAF3894717.1"/>
    </source>
</evidence>